<dbReference type="EMBL" id="CP029550">
    <property type="protein sequence ID" value="AWN39850.1"/>
    <property type="molecule type" value="Genomic_DNA"/>
</dbReference>
<proteinExistence type="predicted"/>
<protein>
    <submittedName>
        <fullName evidence="1">Uncharacterized protein</fullName>
    </submittedName>
</protein>
<sequence length="90" mass="10086">MLDEDRMMQQLATDIVMTFMPMGGKTRPMIEAEIGEVHAHLLWEASHPPTPEVDDEDAFDPETGLLKEASTLPFFEKWAREAEAGGVREG</sequence>
<dbReference type="RefSeq" id="WP_109887537.1">
    <property type="nucleotide sequence ID" value="NZ_CP029550.1"/>
</dbReference>
<keyword evidence="2" id="KW-1185">Reference proteome</keyword>
<name>A0A2U8W2V6_9HYPH</name>
<organism evidence="1 2">
    <name type="scientific">Methylobacterium durans</name>
    <dbReference type="NCBI Taxonomy" id="2202825"/>
    <lineage>
        <taxon>Bacteria</taxon>
        <taxon>Pseudomonadati</taxon>
        <taxon>Pseudomonadota</taxon>
        <taxon>Alphaproteobacteria</taxon>
        <taxon>Hyphomicrobiales</taxon>
        <taxon>Methylobacteriaceae</taxon>
        <taxon>Methylobacterium</taxon>
    </lineage>
</organism>
<dbReference type="AlphaFoldDB" id="A0A2U8W2V6"/>
<gene>
    <name evidence="1" type="ORF">DK389_04000</name>
</gene>
<accession>A0A2U8W2V6</accession>
<dbReference type="KEGG" id="mets:DK389_04000"/>
<dbReference type="Proteomes" id="UP000245926">
    <property type="component" value="Chromosome"/>
</dbReference>
<evidence type="ECO:0000313" key="2">
    <source>
        <dbReference type="Proteomes" id="UP000245926"/>
    </source>
</evidence>
<evidence type="ECO:0000313" key="1">
    <source>
        <dbReference type="EMBL" id="AWN39850.1"/>
    </source>
</evidence>
<reference evidence="2" key="1">
    <citation type="submission" date="2018-05" db="EMBL/GenBank/DDBJ databases">
        <title>Complete Genome Sequence of Methylobacterium sp. 17SD2-17.</title>
        <authorList>
            <person name="Srinivasan S."/>
        </authorList>
    </citation>
    <scope>NUCLEOTIDE SEQUENCE [LARGE SCALE GENOMIC DNA]</scope>
    <source>
        <strain evidence="2">17SD2-17</strain>
    </source>
</reference>